<dbReference type="Proteomes" id="UP000245699">
    <property type="component" value="Unassembled WGS sequence"/>
</dbReference>
<proteinExistence type="predicted"/>
<feature type="compositionally biased region" description="Polar residues" evidence="2">
    <location>
        <begin position="38"/>
        <end position="51"/>
    </location>
</feature>
<evidence type="ECO:0000313" key="4">
    <source>
        <dbReference type="EMBL" id="PVU98224.1"/>
    </source>
</evidence>
<keyword evidence="1" id="KW-0175">Coiled coil</keyword>
<feature type="compositionally biased region" description="Low complexity" evidence="2">
    <location>
        <begin position="202"/>
        <end position="215"/>
    </location>
</feature>
<dbReference type="EMBL" id="MBFT01000087">
    <property type="protein sequence ID" value="PVU98224.1"/>
    <property type="molecule type" value="Genomic_DNA"/>
</dbReference>
<dbReference type="Gene3D" id="1.20.5.170">
    <property type="match status" value="1"/>
</dbReference>
<feature type="region of interest" description="Disordered" evidence="2">
    <location>
        <begin position="35"/>
        <end position="75"/>
    </location>
</feature>
<dbReference type="InterPro" id="IPR004827">
    <property type="entry name" value="bZIP"/>
</dbReference>
<dbReference type="PROSITE" id="PS00036">
    <property type="entry name" value="BZIP_BASIC"/>
    <property type="match status" value="1"/>
</dbReference>
<dbReference type="GO" id="GO:0003700">
    <property type="term" value="F:DNA-binding transcription factor activity"/>
    <property type="evidence" value="ECO:0007669"/>
    <property type="project" value="InterPro"/>
</dbReference>
<keyword evidence="5" id="KW-1185">Reference proteome</keyword>
<dbReference type="InterPro" id="IPR046347">
    <property type="entry name" value="bZIP_sf"/>
</dbReference>
<feature type="compositionally biased region" description="Polar residues" evidence="2">
    <location>
        <begin position="178"/>
        <end position="199"/>
    </location>
</feature>
<gene>
    <name evidence="4" type="ORF">BB559_001717</name>
</gene>
<evidence type="ECO:0000259" key="3">
    <source>
        <dbReference type="PROSITE" id="PS50217"/>
    </source>
</evidence>
<reference evidence="4 5" key="1">
    <citation type="journal article" date="2018" name="MBio">
        <title>Comparative Genomics Reveals the Core Gene Toolbox for the Fungus-Insect Symbiosis.</title>
        <authorList>
            <person name="Wang Y."/>
            <person name="Stata M."/>
            <person name="Wang W."/>
            <person name="Stajich J.E."/>
            <person name="White M.M."/>
            <person name="Moncalvo J.M."/>
        </authorList>
    </citation>
    <scope>NUCLEOTIDE SEQUENCE [LARGE SCALE GENOMIC DNA]</scope>
    <source>
        <strain evidence="4 5">AUS-77-4</strain>
    </source>
</reference>
<accession>A0A2T9Z121</accession>
<dbReference type="PROSITE" id="PS50217">
    <property type="entry name" value="BZIP"/>
    <property type="match status" value="1"/>
</dbReference>
<name>A0A2T9Z121_9FUNG</name>
<dbReference type="SMART" id="SM00338">
    <property type="entry name" value="BRLZ"/>
    <property type="match status" value="1"/>
</dbReference>
<feature type="coiled-coil region" evidence="1">
    <location>
        <begin position="98"/>
        <end position="132"/>
    </location>
</feature>
<protein>
    <recommendedName>
        <fullName evidence="3">BZIP domain-containing protein</fullName>
    </recommendedName>
</protein>
<feature type="region of interest" description="Disordered" evidence="2">
    <location>
        <begin position="178"/>
        <end position="215"/>
    </location>
</feature>
<organism evidence="4 5">
    <name type="scientific">Furculomyces boomerangus</name>
    <dbReference type="NCBI Taxonomy" id="61424"/>
    <lineage>
        <taxon>Eukaryota</taxon>
        <taxon>Fungi</taxon>
        <taxon>Fungi incertae sedis</taxon>
        <taxon>Zoopagomycota</taxon>
        <taxon>Kickxellomycotina</taxon>
        <taxon>Harpellomycetes</taxon>
        <taxon>Harpellales</taxon>
        <taxon>Harpellaceae</taxon>
        <taxon>Furculomyces</taxon>
    </lineage>
</organism>
<evidence type="ECO:0000256" key="1">
    <source>
        <dbReference type="SAM" id="Coils"/>
    </source>
</evidence>
<dbReference type="AlphaFoldDB" id="A0A2T9Z121"/>
<feature type="domain" description="BZIP" evidence="3">
    <location>
        <begin position="80"/>
        <end position="143"/>
    </location>
</feature>
<dbReference type="Pfam" id="PF00170">
    <property type="entry name" value="bZIP_1"/>
    <property type="match status" value="1"/>
</dbReference>
<comment type="caution">
    <text evidence="4">The sequence shown here is derived from an EMBL/GenBank/DDBJ whole genome shotgun (WGS) entry which is preliminary data.</text>
</comment>
<dbReference type="OrthoDB" id="674948at2759"/>
<evidence type="ECO:0000256" key="2">
    <source>
        <dbReference type="SAM" id="MobiDB-lite"/>
    </source>
</evidence>
<dbReference type="STRING" id="61424.A0A2T9Z121"/>
<evidence type="ECO:0000313" key="5">
    <source>
        <dbReference type="Proteomes" id="UP000245699"/>
    </source>
</evidence>
<sequence length="389" mass="43821">MVAILPNTAKEIYPNTSYVYPIKRTNAELLPPIVPQDEYSSTQSPTNTVVSSFEDEPSHKKLRSGRPCKRGDGLDEVSSIERKRARAIRNRIAARKSRDKKKSKVESLDDINKTLRDENQRLRQLLDTSEQRRIMLENHIQRLFSMFEHSKSFLMNNQADSQPSFDWKDLNLDFNKPTTQLVTPSRSSSNTLNPSQNLTHHALPSSSGAASDSNSTYSEINSYNGDLCESAVLVQFFPESNLFTSNDVDCSVLKDFLNEINSVDLPNQQDLFQSLDLFDSNSNISTFPSFESMSETGSTIFSNSFDNNFVENAFLNQFGASISNQMTPSDQNITSLDNNSVIPDSNNEDLDHLLLELLNSSTTVNTNTIDRNQESLKDQVQSFIDSLLQ</sequence>
<dbReference type="SUPFAM" id="SSF57959">
    <property type="entry name" value="Leucine zipper domain"/>
    <property type="match status" value="1"/>
</dbReference>